<dbReference type="EMBL" id="KN847550">
    <property type="protein sequence ID" value="KIW02243.1"/>
    <property type="molecule type" value="Genomic_DNA"/>
</dbReference>
<dbReference type="InterPro" id="IPR021514">
    <property type="entry name" value="DUF3176"/>
</dbReference>
<dbReference type="AlphaFoldDB" id="A0A0D2A668"/>
<dbReference type="RefSeq" id="XP_016212112.1">
    <property type="nucleotide sequence ID" value="XM_016360030.1"/>
</dbReference>
<dbReference type="PANTHER" id="PTHR37576">
    <property type="entry name" value="DEFECT AT LOW TEMPERATURE PROTEIN 1"/>
    <property type="match status" value="1"/>
</dbReference>
<keyword evidence="1" id="KW-1133">Transmembrane helix</keyword>
<keyword evidence="1" id="KW-0472">Membrane</keyword>
<keyword evidence="1" id="KW-0812">Transmembrane</keyword>
<reference evidence="2 3" key="1">
    <citation type="submission" date="2015-01" db="EMBL/GenBank/DDBJ databases">
        <title>The Genome Sequence of Ochroconis gallopava CBS43764.</title>
        <authorList>
            <consortium name="The Broad Institute Genomics Platform"/>
            <person name="Cuomo C."/>
            <person name="de Hoog S."/>
            <person name="Gorbushina A."/>
            <person name="Stielow B."/>
            <person name="Teixiera M."/>
            <person name="Abouelleil A."/>
            <person name="Chapman S.B."/>
            <person name="Priest M."/>
            <person name="Young S.K."/>
            <person name="Wortman J."/>
            <person name="Nusbaum C."/>
            <person name="Birren B."/>
        </authorList>
    </citation>
    <scope>NUCLEOTIDE SEQUENCE [LARGE SCALE GENOMIC DNA]</scope>
    <source>
        <strain evidence="2 3">CBS 43764</strain>
    </source>
</reference>
<organism evidence="2 3">
    <name type="scientific">Verruconis gallopava</name>
    <dbReference type="NCBI Taxonomy" id="253628"/>
    <lineage>
        <taxon>Eukaryota</taxon>
        <taxon>Fungi</taxon>
        <taxon>Dikarya</taxon>
        <taxon>Ascomycota</taxon>
        <taxon>Pezizomycotina</taxon>
        <taxon>Dothideomycetes</taxon>
        <taxon>Pleosporomycetidae</taxon>
        <taxon>Venturiales</taxon>
        <taxon>Sympoventuriaceae</taxon>
        <taxon>Verruconis</taxon>
    </lineage>
</organism>
<keyword evidence="3" id="KW-1185">Reference proteome</keyword>
<evidence type="ECO:0000256" key="1">
    <source>
        <dbReference type="SAM" id="Phobius"/>
    </source>
</evidence>
<dbReference type="GeneID" id="27314369"/>
<dbReference type="PANTHER" id="PTHR37576:SF2">
    <property type="entry name" value="DEFECT AT LOW TEMPERATURE PROTEIN 1"/>
    <property type="match status" value="1"/>
</dbReference>
<evidence type="ECO:0000313" key="3">
    <source>
        <dbReference type="Proteomes" id="UP000053259"/>
    </source>
</evidence>
<dbReference type="OrthoDB" id="5357734at2759"/>
<sequence length="683" mass="75206">MSIKERNDHSSLGTDAAITEKTGAIVNGHESSSAQHDTESLEEVQWKPGVKARFPWIGALAIFTILLCIASCGIILGTSDGKFRNQWPAYERWKWVSKYKKWRVRAQIEPHVLLAIINTVSNLSLAIAIGQGVAIAWWRRVMKGSTVENLHRSWGFATSVLELVTAGRMFNKIALAALMAKLALVDNVLLQRAAQTQPGMFYQKGVEISLPIQRELPVGYAGFATEDGKTGALTWAFGEDILEYLSNPNVINLDDIYNHSILANGIKVDGYNTRCEGFCFGMFQGFGFSFDCSDEVFTADYQVTPETARSGGNTSQLLKDNPLLFVDPRFVPLGETPYEIYDNESGIPSDYQNKTVDTASIGLWVKFSNLTASENDQTDCFGQTTSYYCILTPAIVQYPMNIRNFSSDSGLSASNGMELVRNPYINYSADPRYDYQDNSGYLVNGQFDGMTVIGPAYQPYNDSVNSNLQAIADFLKSDVSAQVVMQYVPQNATAGVYAPNYKANVNASSLFGQWEISFDPGESCSIDVSDPLYDIAWEVNHMMLRSSLRAAVAYKYVQDGTVNSGAVQNFTTSMGVPDVYYSTNWWYGGAAMIITFICVLCVLPSYWKFWELGRKVTLGPIEVAGAFQAPALDHPAVATHGEANVFVDVIGDRRVQYGMIDGEQRLGVAGPSQVRSLARGALS</sequence>
<feature type="transmembrane region" description="Helical" evidence="1">
    <location>
        <begin position="585"/>
        <end position="607"/>
    </location>
</feature>
<dbReference type="RefSeq" id="XP_016212113.1">
    <property type="nucleotide sequence ID" value="XM_016360031.1"/>
</dbReference>
<evidence type="ECO:0000313" key="2">
    <source>
        <dbReference type="EMBL" id="KIW02243.1"/>
    </source>
</evidence>
<dbReference type="VEuPathDB" id="FungiDB:PV09_06396"/>
<accession>A0A0D2A668</accession>
<feature type="transmembrane region" description="Helical" evidence="1">
    <location>
        <begin position="112"/>
        <end position="138"/>
    </location>
</feature>
<protein>
    <submittedName>
        <fullName evidence="2">Uncharacterized protein</fullName>
    </submittedName>
</protein>
<feature type="transmembrane region" description="Helical" evidence="1">
    <location>
        <begin position="56"/>
        <end position="76"/>
    </location>
</feature>
<dbReference type="EMBL" id="KN847550">
    <property type="protein sequence ID" value="KIW02244.1"/>
    <property type="molecule type" value="Genomic_DNA"/>
</dbReference>
<proteinExistence type="predicted"/>
<dbReference type="STRING" id="253628.A0A0D2A668"/>
<dbReference type="Pfam" id="PF11374">
    <property type="entry name" value="DUF3176"/>
    <property type="match status" value="1"/>
</dbReference>
<gene>
    <name evidence="2" type="ORF">PV09_06396</name>
</gene>
<dbReference type="HOGENOM" id="CLU_020821_1_0_1"/>
<dbReference type="Proteomes" id="UP000053259">
    <property type="component" value="Unassembled WGS sequence"/>
</dbReference>
<name>A0A0D2A668_9PEZI</name>